<comment type="caution">
    <text evidence="2">The sequence shown here is derived from an EMBL/GenBank/DDBJ whole genome shotgun (WGS) entry which is preliminary data.</text>
</comment>
<feature type="transmembrane region" description="Helical" evidence="1">
    <location>
        <begin position="82"/>
        <end position="104"/>
    </location>
</feature>
<feature type="transmembrane region" description="Helical" evidence="1">
    <location>
        <begin position="50"/>
        <end position="70"/>
    </location>
</feature>
<proteinExistence type="predicted"/>
<gene>
    <name evidence="2" type="ORF">OEIGOIKO_03663</name>
</gene>
<dbReference type="Pfam" id="PF11377">
    <property type="entry name" value="DUF3180"/>
    <property type="match status" value="1"/>
</dbReference>
<evidence type="ECO:0000313" key="2">
    <source>
        <dbReference type="EMBL" id="GCD35912.1"/>
    </source>
</evidence>
<feature type="transmembrane region" description="Helical" evidence="1">
    <location>
        <begin position="168"/>
        <end position="188"/>
    </location>
</feature>
<sequence length="206" mass="21275">MGAAPASPAAGAVHRTCHDARIPHDHAHIRIPHHTYEDEGTRGERSVKQLHIKVLGGLFLAAGVLAWAGARLWDSFGTLPGVPLAAPVVLALIAAVLAATAVSLRSRLKAQRERRPDARGVDPLVAARAVVFGQASALVASVVAGVYGGVGVFLLTTGLEVEPRRDQAIHAGFSVLAGAAVVCAALFLERVCKLPEDDDEAGASAA</sequence>
<name>A0A7U9KW68_9ACTN</name>
<evidence type="ECO:0008006" key="4">
    <source>
        <dbReference type="Google" id="ProtNLM"/>
    </source>
</evidence>
<dbReference type="InterPro" id="IPR021517">
    <property type="entry name" value="DUF3180"/>
</dbReference>
<dbReference type="AlphaFoldDB" id="A0A7U9KW68"/>
<evidence type="ECO:0000256" key="1">
    <source>
        <dbReference type="SAM" id="Phobius"/>
    </source>
</evidence>
<evidence type="ECO:0000313" key="3">
    <source>
        <dbReference type="Proteomes" id="UP000287830"/>
    </source>
</evidence>
<dbReference type="EMBL" id="BHZC01000001">
    <property type="protein sequence ID" value="GCD35912.1"/>
    <property type="molecule type" value="Genomic_DNA"/>
</dbReference>
<accession>A0A7U9KW68</accession>
<keyword evidence="1" id="KW-0812">Transmembrane</keyword>
<feature type="transmembrane region" description="Helical" evidence="1">
    <location>
        <begin position="125"/>
        <end position="148"/>
    </location>
</feature>
<keyword evidence="1" id="KW-1133">Transmembrane helix</keyword>
<keyword evidence="1" id="KW-0472">Membrane</keyword>
<organism evidence="2 3">
    <name type="scientific">Streptomyces chrestomyceticus JCM 4735</name>
    <dbReference type="NCBI Taxonomy" id="1306181"/>
    <lineage>
        <taxon>Bacteria</taxon>
        <taxon>Bacillati</taxon>
        <taxon>Actinomycetota</taxon>
        <taxon>Actinomycetes</taxon>
        <taxon>Kitasatosporales</taxon>
        <taxon>Streptomycetaceae</taxon>
        <taxon>Streptomyces</taxon>
    </lineage>
</organism>
<protein>
    <recommendedName>
        <fullName evidence="4">Integral membrane protein</fullName>
    </recommendedName>
</protein>
<dbReference type="Proteomes" id="UP000287830">
    <property type="component" value="Unassembled WGS sequence"/>
</dbReference>
<reference evidence="2 3" key="1">
    <citation type="submission" date="2018-11" db="EMBL/GenBank/DDBJ databases">
        <title>Whole genome sequence of Streptomyces chrestomyceticus NBRC 13444(T).</title>
        <authorList>
            <person name="Komaki H."/>
            <person name="Tamura T."/>
        </authorList>
    </citation>
    <scope>NUCLEOTIDE SEQUENCE [LARGE SCALE GENOMIC DNA]</scope>
    <source>
        <strain evidence="2 3">NBRC 13444</strain>
    </source>
</reference>